<dbReference type="PANTHER" id="PTHR43792:SF8">
    <property type="entry name" value="[RIBOSOMAL PROTEIN US5]-ALANINE N-ACETYLTRANSFERASE"/>
    <property type="match status" value="1"/>
</dbReference>
<keyword evidence="2" id="KW-0012">Acyltransferase</keyword>
<dbReference type="AlphaFoldDB" id="A0A9X2IPD6"/>
<accession>A0A9X2IPD6</accession>
<dbReference type="EMBL" id="JAMBOL010000009">
    <property type="protein sequence ID" value="MCM3714726.1"/>
    <property type="molecule type" value="Genomic_DNA"/>
</dbReference>
<dbReference type="Gene3D" id="3.40.630.30">
    <property type="match status" value="1"/>
</dbReference>
<dbReference type="InterPro" id="IPR000182">
    <property type="entry name" value="GNAT_dom"/>
</dbReference>
<reference evidence="5" key="1">
    <citation type="submission" date="2022-05" db="EMBL/GenBank/DDBJ databases">
        <title>Comparative Genomics of Spacecraft Associated Microbes.</title>
        <authorList>
            <person name="Tran M.T."/>
            <person name="Wright A."/>
            <person name="Seuylemezian A."/>
            <person name="Eisen J."/>
            <person name="Coil D."/>
        </authorList>
    </citation>
    <scope>NUCLEOTIDE SEQUENCE</scope>
    <source>
        <strain evidence="5">214.1.1</strain>
    </source>
</reference>
<dbReference type="InterPro" id="IPR016181">
    <property type="entry name" value="Acyl_CoA_acyltransferase"/>
</dbReference>
<comment type="caution">
    <text evidence="5">The sequence shown here is derived from an EMBL/GenBank/DDBJ whole genome shotgun (WGS) entry which is preliminary data.</text>
</comment>
<evidence type="ECO:0000313" key="6">
    <source>
        <dbReference type="Proteomes" id="UP001139179"/>
    </source>
</evidence>
<keyword evidence="6" id="KW-1185">Reference proteome</keyword>
<evidence type="ECO:0000313" key="5">
    <source>
        <dbReference type="EMBL" id="MCM3714726.1"/>
    </source>
</evidence>
<evidence type="ECO:0000259" key="4">
    <source>
        <dbReference type="PROSITE" id="PS51186"/>
    </source>
</evidence>
<dbReference type="PANTHER" id="PTHR43792">
    <property type="entry name" value="GNAT FAMILY, PUTATIVE (AFU_ORTHOLOGUE AFUA_3G00765)-RELATED-RELATED"/>
    <property type="match status" value="1"/>
</dbReference>
<evidence type="ECO:0000256" key="2">
    <source>
        <dbReference type="ARBA" id="ARBA00023315"/>
    </source>
</evidence>
<dbReference type="InterPro" id="IPR051531">
    <property type="entry name" value="N-acetyltransferase"/>
</dbReference>
<gene>
    <name evidence="5" type="ORF">M3202_11620</name>
</gene>
<sequence>MDIILEILKQDDAKKLYEFELENRAYFEKMVPDRGEDYYHFDTYQIRHNALLEEQRKGQAIYYLIKDKNGLIIGRMNIVDIDLSRQLGFIGYRVGEAYTGKGIASRAVQLLLSIIDRQSITQISAKTTTDNIASQRVLEKNGFEYISTSNQEFNINGKSVKFIYYKWTV</sequence>
<evidence type="ECO:0000256" key="1">
    <source>
        <dbReference type="ARBA" id="ARBA00022679"/>
    </source>
</evidence>
<feature type="domain" description="N-acetyltransferase" evidence="4">
    <location>
        <begin position="3"/>
        <end position="169"/>
    </location>
</feature>
<dbReference type="PROSITE" id="PS51186">
    <property type="entry name" value="GNAT"/>
    <property type="match status" value="1"/>
</dbReference>
<evidence type="ECO:0000256" key="3">
    <source>
        <dbReference type="ARBA" id="ARBA00038502"/>
    </source>
</evidence>
<dbReference type="GO" id="GO:0008999">
    <property type="term" value="F:protein-N-terminal-alanine acetyltransferase activity"/>
    <property type="evidence" value="ECO:0007669"/>
    <property type="project" value="TreeGrafter"/>
</dbReference>
<keyword evidence="1" id="KW-0808">Transferase</keyword>
<dbReference type="GO" id="GO:0005737">
    <property type="term" value="C:cytoplasm"/>
    <property type="evidence" value="ECO:0007669"/>
    <property type="project" value="TreeGrafter"/>
</dbReference>
<dbReference type="Proteomes" id="UP001139179">
    <property type="component" value="Unassembled WGS sequence"/>
</dbReference>
<organism evidence="5 6">
    <name type="scientific">Halalkalibacter oceani</name>
    <dbReference type="NCBI Taxonomy" id="1653776"/>
    <lineage>
        <taxon>Bacteria</taxon>
        <taxon>Bacillati</taxon>
        <taxon>Bacillota</taxon>
        <taxon>Bacilli</taxon>
        <taxon>Bacillales</taxon>
        <taxon>Bacillaceae</taxon>
        <taxon>Halalkalibacter</taxon>
    </lineage>
</organism>
<proteinExistence type="inferred from homology"/>
<name>A0A9X2IPD6_9BACI</name>
<dbReference type="SUPFAM" id="SSF55729">
    <property type="entry name" value="Acyl-CoA N-acyltransferases (Nat)"/>
    <property type="match status" value="1"/>
</dbReference>
<comment type="similarity">
    <text evidence="3">Belongs to the acetyltransferase family. RimJ subfamily.</text>
</comment>
<dbReference type="RefSeq" id="WP_251223493.1">
    <property type="nucleotide sequence ID" value="NZ_JAMBOL010000009.1"/>
</dbReference>
<dbReference type="Pfam" id="PF13302">
    <property type="entry name" value="Acetyltransf_3"/>
    <property type="match status" value="1"/>
</dbReference>
<protein>
    <submittedName>
        <fullName evidence="5">GNAT family N-acetyltransferase</fullName>
    </submittedName>
</protein>